<feature type="domain" description="4Fe-4S ferredoxin-type" evidence="4">
    <location>
        <begin position="245"/>
        <end position="276"/>
    </location>
</feature>
<dbReference type="InterPro" id="IPR009051">
    <property type="entry name" value="Helical_ferredxn"/>
</dbReference>
<gene>
    <name evidence="5" type="ORF">ENJ89_10280</name>
</gene>
<protein>
    <recommendedName>
        <fullName evidence="4">4Fe-4S ferredoxin-type domain-containing protein</fullName>
    </recommendedName>
</protein>
<organism evidence="5">
    <name type="scientific">Caldithrix abyssi</name>
    <dbReference type="NCBI Taxonomy" id="187145"/>
    <lineage>
        <taxon>Bacteria</taxon>
        <taxon>Pseudomonadati</taxon>
        <taxon>Calditrichota</taxon>
        <taxon>Calditrichia</taxon>
        <taxon>Calditrichales</taxon>
        <taxon>Calditrichaceae</taxon>
        <taxon>Caldithrix</taxon>
    </lineage>
</organism>
<dbReference type="AlphaFoldDB" id="A0A7V5PRU7"/>
<dbReference type="InterPro" id="IPR017896">
    <property type="entry name" value="4Fe4S_Fe-S-bd"/>
</dbReference>
<feature type="non-terminal residue" evidence="5">
    <location>
        <position position="1"/>
    </location>
</feature>
<dbReference type="Pfam" id="PF12800">
    <property type="entry name" value="Fer4_4"/>
    <property type="match status" value="2"/>
</dbReference>
<feature type="domain" description="4Fe-4S ferredoxin-type" evidence="4">
    <location>
        <begin position="277"/>
        <end position="306"/>
    </location>
</feature>
<accession>A0A7V5PRU7</accession>
<dbReference type="SUPFAM" id="SSF54862">
    <property type="entry name" value="4Fe-4S ferredoxins"/>
    <property type="match status" value="1"/>
</dbReference>
<feature type="non-terminal residue" evidence="5">
    <location>
        <position position="619"/>
    </location>
</feature>
<dbReference type="Pfam" id="PF13183">
    <property type="entry name" value="Fer4_8"/>
    <property type="match status" value="1"/>
</dbReference>
<dbReference type="PROSITE" id="PS51379">
    <property type="entry name" value="4FE4S_FER_2"/>
    <property type="match status" value="3"/>
</dbReference>
<keyword evidence="1" id="KW-0479">Metal-binding</keyword>
<dbReference type="GO" id="GO:0046872">
    <property type="term" value="F:metal ion binding"/>
    <property type="evidence" value="ECO:0007669"/>
    <property type="project" value="UniProtKB-KW"/>
</dbReference>
<keyword evidence="3" id="KW-0411">Iron-sulfur</keyword>
<dbReference type="GO" id="GO:0051536">
    <property type="term" value="F:iron-sulfur cluster binding"/>
    <property type="evidence" value="ECO:0007669"/>
    <property type="project" value="UniProtKB-KW"/>
</dbReference>
<evidence type="ECO:0000259" key="4">
    <source>
        <dbReference type="PROSITE" id="PS51379"/>
    </source>
</evidence>
<evidence type="ECO:0000313" key="5">
    <source>
        <dbReference type="EMBL" id="HHJ53570.1"/>
    </source>
</evidence>
<feature type="domain" description="4Fe-4S ferredoxin-type" evidence="4">
    <location>
        <begin position="98"/>
        <end position="128"/>
    </location>
</feature>
<proteinExistence type="predicted"/>
<dbReference type="Proteomes" id="UP000886124">
    <property type="component" value="Unassembled WGS sequence"/>
</dbReference>
<comment type="caution">
    <text evidence="5">The sequence shown here is derived from an EMBL/GenBank/DDBJ whole genome shotgun (WGS) entry which is preliminary data.</text>
</comment>
<name>A0A7V5PRU7_CALAY</name>
<dbReference type="InterPro" id="IPR017900">
    <property type="entry name" value="4Fe4S_Fe_S_CS"/>
</dbReference>
<dbReference type="Gene3D" id="1.10.1060.10">
    <property type="entry name" value="Alpha-helical ferredoxin"/>
    <property type="match status" value="1"/>
</dbReference>
<evidence type="ECO:0000256" key="2">
    <source>
        <dbReference type="ARBA" id="ARBA00023004"/>
    </source>
</evidence>
<sequence length="619" mass="71689">QNQRAQWLKRLKELKNQHDHKGLLNRGKFINRGGHRLVFRLFNRLAPAFNRWMVKTSHKRLQGKRFDFSYPFEKAVWNTTGFLFPKVVPPELKIHKPDPLESIYASCAECDSCEHVCPTSDVFGMYGYATPVTRRKSAMRLAQGETISRQEAMGFLVCTRCDNCTNICPTDISLTELFDLVERDNRFNAALKLTVQEKDDFIDRFWQIMKDSPLYKEHTLSEQNDHESHLQHGLKILYPKGFEYGKLFIDPETCIHCGMCSNENACMYGAREGRPRQIPELLDINCALCNACVNFCPQNKLAQEERQFYDQLIYNATDLDEKKYWIKQQQRIHDTTKVHRSNQLTEMADRYVTENIIMEIDKESSPGQIPVSGMGQGDRHMGIGFDAERFSHFHIVGPAQNRLHEGDPEEELSIILGKRENYCKFDDHGQLVNPVHPTIKLMTPILYNTIPLQSNGRVELALIKVAEKQKSLVAIQLERLLEHYDYFVTEGGYGQLPQVIMPRVDHELIHRIIVNPNTNRDFLTDLWHMPVFEVEYHPQIERTLNYIYESAAAAREQRPLISGYLEISEYDLIGSLTPTSEIKEKVTHLLSQGIDILHIHGLRNKDEYFVTSNAVRALH</sequence>
<evidence type="ECO:0000256" key="3">
    <source>
        <dbReference type="ARBA" id="ARBA00023014"/>
    </source>
</evidence>
<reference evidence="5" key="1">
    <citation type="journal article" date="2020" name="mSystems">
        <title>Genome- and Community-Level Interaction Insights into Carbon Utilization and Element Cycling Functions of Hydrothermarchaeota in Hydrothermal Sediment.</title>
        <authorList>
            <person name="Zhou Z."/>
            <person name="Liu Y."/>
            <person name="Xu W."/>
            <person name="Pan J."/>
            <person name="Luo Z.H."/>
            <person name="Li M."/>
        </authorList>
    </citation>
    <scope>NUCLEOTIDE SEQUENCE [LARGE SCALE GENOMIC DNA]</scope>
    <source>
        <strain evidence="5">HyVt-527</strain>
    </source>
</reference>
<dbReference type="PROSITE" id="PS00198">
    <property type="entry name" value="4FE4S_FER_1"/>
    <property type="match status" value="3"/>
</dbReference>
<keyword evidence="2" id="KW-0408">Iron</keyword>
<dbReference type="Gene3D" id="3.30.70.20">
    <property type="match status" value="1"/>
</dbReference>
<dbReference type="EMBL" id="DROD01000652">
    <property type="protein sequence ID" value="HHJ53570.1"/>
    <property type="molecule type" value="Genomic_DNA"/>
</dbReference>
<evidence type="ECO:0000256" key="1">
    <source>
        <dbReference type="ARBA" id="ARBA00022723"/>
    </source>
</evidence>